<dbReference type="GeneTree" id="ENSGT00940000165592"/>
<evidence type="ECO:0000256" key="7">
    <source>
        <dbReference type="ARBA" id="ARBA00023136"/>
    </source>
</evidence>
<organism evidence="10 11">
    <name type="scientific">Neolamprologus brichardi</name>
    <name type="common">Fairy cichlid</name>
    <name type="synonym">Lamprologus brichardi</name>
    <dbReference type="NCBI Taxonomy" id="32507"/>
    <lineage>
        <taxon>Eukaryota</taxon>
        <taxon>Metazoa</taxon>
        <taxon>Chordata</taxon>
        <taxon>Craniata</taxon>
        <taxon>Vertebrata</taxon>
        <taxon>Euteleostomi</taxon>
        <taxon>Actinopterygii</taxon>
        <taxon>Neopterygii</taxon>
        <taxon>Teleostei</taxon>
        <taxon>Neoteleostei</taxon>
        <taxon>Acanthomorphata</taxon>
        <taxon>Ovalentaria</taxon>
        <taxon>Cichlomorphae</taxon>
        <taxon>Cichliformes</taxon>
        <taxon>Cichlidae</taxon>
        <taxon>African cichlids</taxon>
        <taxon>Pseudocrenilabrinae</taxon>
        <taxon>Lamprologini</taxon>
        <taxon>Neolamprologus</taxon>
    </lineage>
</organism>
<dbReference type="Bgee" id="ENSNBRG00000018977">
    <property type="expression patterns" value="Expressed in zone of skin and 1 other cell type or tissue"/>
</dbReference>
<keyword evidence="3 9" id="KW-0813">Transport</keyword>
<evidence type="ECO:0000256" key="4">
    <source>
        <dbReference type="ARBA" id="ARBA00022692"/>
    </source>
</evidence>
<name>A0A3Q4HMT6_NEOBR</name>
<dbReference type="InterPro" id="IPR002067">
    <property type="entry name" value="MCP"/>
</dbReference>
<dbReference type="GO" id="GO:0055085">
    <property type="term" value="P:transmembrane transport"/>
    <property type="evidence" value="ECO:0007669"/>
    <property type="project" value="InterPro"/>
</dbReference>
<reference evidence="10" key="1">
    <citation type="submission" date="2025-08" db="UniProtKB">
        <authorList>
            <consortium name="Ensembl"/>
        </authorList>
    </citation>
    <scope>IDENTIFICATION</scope>
</reference>
<evidence type="ECO:0000256" key="8">
    <source>
        <dbReference type="PROSITE-ProRule" id="PRU00282"/>
    </source>
</evidence>
<comment type="subcellular location">
    <subcellularLocation>
        <location evidence="1">Membrane</location>
        <topology evidence="1">Multi-pass membrane protein</topology>
    </subcellularLocation>
</comment>
<evidence type="ECO:0000313" key="10">
    <source>
        <dbReference type="Ensembl" id="ENSNBRP00000024900.1"/>
    </source>
</evidence>
<proteinExistence type="inferred from homology"/>
<feature type="repeat" description="Solcar" evidence="8">
    <location>
        <begin position="198"/>
        <end position="283"/>
    </location>
</feature>
<dbReference type="PROSITE" id="PS50920">
    <property type="entry name" value="SOLCAR"/>
    <property type="match status" value="2"/>
</dbReference>
<dbReference type="InterPro" id="IPR018108">
    <property type="entry name" value="MCP_transmembrane"/>
</dbReference>
<keyword evidence="11" id="KW-1185">Reference proteome</keyword>
<accession>A0A3Q4HMT6</accession>
<dbReference type="Pfam" id="PF00153">
    <property type="entry name" value="Mito_carr"/>
    <property type="match status" value="2"/>
</dbReference>
<comment type="similarity">
    <text evidence="2 9">Belongs to the mitochondrial carrier (TC 2.A.29) family.</text>
</comment>
<evidence type="ECO:0000313" key="11">
    <source>
        <dbReference type="Proteomes" id="UP000261580"/>
    </source>
</evidence>
<evidence type="ECO:0000256" key="5">
    <source>
        <dbReference type="ARBA" id="ARBA00022737"/>
    </source>
</evidence>
<protein>
    <submittedName>
        <fullName evidence="10">Mitochondrial brown fat uncoupling protein 1-like</fullName>
    </submittedName>
</protein>
<feature type="repeat" description="Solcar" evidence="8">
    <location>
        <begin position="11"/>
        <end position="105"/>
    </location>
</feature>
<keyword evidence="6" id="KW-1133">Transmembrane helix</keyword>
<sequence length="290" mass="31947">MVGGRAADLAPTTAVKIFSAGTAGCVADLVTFPLDTAKVRLQVQGESKPLVKGQRAEYRGVFGTIFTMVKTEGPRSLYSGLVAGLHRQMSFASIRIGMYDTMKQLYTRGSESTSASKPHPTTQYTADYSQCTPPQDQVSIGKRDLNLRDFLKEKCSYMFAVLTGCLPNITRNAIVNCSELVTYDIMKELILKYNLMTDNMPCHFTAAFAAGFCTTIVASPVDVIKTRFMNSVPGQYSGAVNCAITMLIKEGPTAFYKGFVPSFLRLGSWNIVMFVSYEQIKRAVMRFQQS</sequence>
<keyword evidence="4 8" id="KW-0812">Transmembrane</keyword>
<dbReference type="SUPFAM" id="SSF103506">
    <property type="entry name" value="Mitochondrial carrier"/>
    <property type="match status" value="1"/>
</dbReference>
<dbReference type="STRING" id="32507.ENSNBRP00000024900"/>
<dbReference type="AlphaFoldDB" id="A0A3Q4HMT6"/>
<keyword evidence="7 8" id="KW-0472">Membrane</keyword>
<evidence type="ECO:0000256" key="9">
    <source>
        <dbReference type="RuleBase" id="RU000488"/>
    </source>
</evidence>
<dbReference type="Ensembl" id="ENSNBRT00000025552.1">
    <property type="protein sequence ID" value="ENSNBRP00000024900.1"/>
    <property type="gene ID" value="ENSNBRG00000018977.1"/>
</dbReference>
<evidence type="ECO:0000256" key="6">
    <source>
        <dbReference type="ARBA" id="ARBA00022989"/>
    </source>
</evidence>
<dbReference type="PRINTS" id="PR00784">
    <property type="entry name" value="MTUNCOUPLING"/>
</dbReference>
<evidence type="ECO:0000256" key="3">
    <source>
        <dbReference type="ARBA" id="ARBA00022448"/>
    </source>
</evidence>
<dbReference type="Proteomes" id="UP000261580">
    <property type="component" value="Unassembled WGS sequence"/>
</dbReference>
<reference evidence="10" key="2">
    <citation type="submission" date="2025-09" db="UniProtKB">
        <authorList>
            <consortium name="Ensembl"/>
        </authorList>
    </citation>
    <scope>IDENTIFICATION</scope>
</reference>
<dbReference type="GO" id="GO:0016020">
    <property type="term" value="C:membrane"/>
    <property type="evidence" value="ECO:0007669"/>
    <property type="project" value="UniProtKB-SubCell"/>
</dbReference>
<dbReference type="InterPro" id="IPR023395">
    <property type="entry name" value="MCP_dom_sf"/>
</dbReference>
<keyword evidence="5" id="KW-0677">Repeat</keyword>
<dbReference type="InterPro" id="IPR050391">
    <property type="entry name" value="Mito_Metabolite_Transporter"/>
</dbReference>
<evidence type="ECO:0000256" key="2">
    <source>
        <dbReference type="ARBA" id="ARBA00006375"/>
    </source>
</evidence>
<evidence type="ECO:0000256" key="1">
    <source>
        <dbReference type="ARBA" id="ARBA00004141"/>
    </source>
</evidence>
<dbReference type="PANTHER" id="PTHR45618">
    <property type="entry name" value="MITOCHONDRIAL DICARBOXYLATE CARRIER-RELATED"/>
    <property type="match status" value="1"/>
</dbReference>
<dbReference type="Gene3D" id="1.50.40.10">
    <property type="entry name" value="Mitochondrial carrier domain"/>
    <property type="match status" value="2"/>
</dbReference>